<evidence type="ECO:0000256" key="1">
    <source>
        <dbReference type="ARBA" id="ARBA00022614"/>
    </source>
</evidence>
<reference evidence="3" key="1">
    <citation type="submission" date="2025-08" db="UniProtKB">
        <authorList>
            <consortium name="Ensembl"/>
        </authorList>
    </citation>
    <scope>IDENTIFICATION</scope>
</reference>
<dbReference type="Proteomes" id="UP000694701">
    <property type="component" value="Unplaced"/>
</dbReference>
<evidence type="ECO:0000256" key="2">
    <source>
        <dbReference type="ARBA" id="ARBA00022737"/>
    </source>
</evidence>
<dbReference type="PANTHER" id="PTHR31450:SF4">
    <property type="entry name" value="LEUCINE-RICH REPEAT-CONTAINING PROTEIN 19"/>
    <property type="match status" value="1"/>
</dbReference>
<sequence length="290" mass="32699">YDTNSSPVLVARRALHSSVKQTFTICVQVDMSNTSLTEIPNDTPTNITGWILSNNSLVMSTSDIYTLQKYRRIKMLDLSYNHIQMLPPGAFDKLTNLEILKLRGNSLQTLDKDIFKGVRNLKSLDLKDNPLNCSCSLTSLIKELNDSGVLIGENSSHNRQNICGEIYSHHIEHQININTSTHRRANMCFSSGLMARDGETLTGSHSWKFLLGVVALTLSTSMLIVCAVKSPSWYKLLFNYRHQRLREDVEHSVLDTGLSLQPFEDEDDGFIEDGYIEPGNYREHADADES</sequence>
<evidence type="ECO:0000313" key="4">
    <source>
        <dbReference type="Proteomes" id="UP000694701"/>
    </source>
</evidence>
<keyword evidence="1" id="KW-0433">Leucine-rich repeat</keyword>
<dbReference type="GO" id="GO:0005886">
    <property type="term" value="C:plasma membrane"/>
    <property type="evidence" value="ECO:0007669"/>
    <property type="project" value="TreeGrafter"/>
</dbReference>
<dbReference type="InterPro" id="IPR001611">
    <property type="entry name" value="Leu-rich_rpt"/>
</dbReference>
<dbReference type="SMART" id="SM00369">
    <property type="entry name" value="LRR_TYP"/>
    <property type="match status" value="2"/>
</dbReference>
<evidence type="ECO:0000313" key="3">
    <source>
        <dbReference type="Ensembl" id="ENSCCRP00020007902.1"/>
    </source>
</evidence>
<dbReference type="Pfam" id="PF13855">
    <property type="entry name" value="LRR_8"/>
    <property type="match status" value="1"/>
</dbReference>
<dbReference type="Gene3D" id="3.80.10.10">
    <property type="entry name" value="Ribonuclease Inhibitor"/>
    <property type="match status" value="1"/>
</dbReference>
<dbReference type="SUPFAM" id="SSF52058">
    <property type="entry name" value="L domain-like"/>
    <property type="match status" value="1"/>
</dbReference>
<protein>
    <submittedName>
        <fullName evidence="3">Uncharacterized protein</fullName>
    </submittedName>
</protein>
<dbReference type="InterPro" id="IPR003591">
    <property type="entry name" value="Leu-rich_rpt_typical-subtyp"/>
</dbReference>
<dbReference type="Pfam" id="PF15176">
    <property type="entry name" value="LRR19-TM"/>
    <property type="match status" value="1"/>
</dbReference>
<dbReference type="InterPro" id="IPR032675">
    <property type="entry name" value="LRR_dom_sf"/>
</dbReference>
<accession>A0A8C2H0D0</accession>
<dbReference type="GO" id="GO:1901224">
    <property type="term" value="P:positive regulation of non-canonical NF-kappaB signal transduction"/>
    <property type="evidence" value="ECO:0007669"/>
    <property type="project" value="TreeGrafter"/>
</dbReference>
<organism evidence="3 4">
    <name type="scientific">Cyprinus carpio</name>
    <name type="common">Common carp</name>
    <dbReference type="NCBI Taxonomy" id="7962"/>
    <lineage>
        <taxon>Eukaryota</taxon>
        <taxon>Metazoa</taxon>
        <taxon>Chordata</taxon>
        <taxon>Craniata</taxon>
        <taxon>Vertebrata</taxon>
        <taxon>Euteleostomi</taxon>
        <taxon>Actinopterygii</taxon>
        <taxon>Neopterygii</taxon>
        <taxon>Teleostei</taxon>
        <taxon>Ostariophysi</taxon>
        <taxon>Cypriniformes</taxon>
        <taxon>Cyprinidae</taxon>
        <taxon>Cyprininae</taxon>
        <taxon>Cyprinus</taxon>
    </lineage>
</organism>
<dbReference type="PANTHER" id="PTHR31450">
    <property type="entry name" value="LEUCINE-RICH REPEAT-CONTAINING PROTEIN 19 LRRC19 FAMILY MEMBER"/>
    <property type="match status" value="1"/>
</dbReference>
<keyword evidence="2" id="KW-0677">Repeat</keyword>
<name>A0A8C2H0D0_CYPCA</name>
<dbReference type="GO" id="GO:0038023">
    <property type="term" value="F:signaling receptor activity"/>
    <property type="evidence" value="ECO:0007669"/>
    <property type="project" value="TreeGrafter"/>
</dbReference>
<proteinExistence type="predicted"/>
<dbReference type="AlphaFoldDB" id="A0A8C2H0D0"/>
<dbReference type="Ensembl" id="ENSCCRT00020008863.1">
    <property type="protein sequence ID" value="ENSCCRP00020007902.1"/>
    <property type="gene ID" value="ENSCCRG00020004267.1"/>
</dbReference>